<dbReference type="Pfam" id="PF20478">
    <property type="entry name" value="P2RX7_C"/>
    <property type="match status" value="1"/>
</dbReference>
<dbReference type="Proteomes" id="UP000648918">
    <property type="component" value="Unassembled WGS sequence"/>
</dbReference>
<dbReference type="GO" id="GO:0012505">
    <property type="term" value="C:endomembrane system"/>
    <property type="evidence" value="ECO:0007669"/>
    <property type="project" value="UniProtKB-SubCell"/>
</dbReference>
<keyword evidence="6 10" id="KW-0406">Ion transport</keyword>
<evidence type="ECO:0000256" key="1">
    <source>
        <dbReference type="ARBA" id="ARBA00004308"/>
    </source>
</evidence>
<keyword evidence="9 10" id="KW-0407">Ion channel</keyword>
<dbReference type="GO" id="GO:0070588">
    <property type="term" value="P:calcium ion transmembrane transport"/>
    <property type="evidence" value="ECO:0007669"/>
    <property type="project" value="TreeGrafter"/>
</dbReference>
<comment type="function">
    <text evidence="10">Receptor for ATP that acts as a ligand-gated ion channel.</text>
</comment>
<dbReference type="Pfam" id="PF00864">
    <property type="entry name" value="P2X_receptor"/>
    <property type="match status" value="1"/>
</dbReference>
<evidence type="ECO:0000256" key="6">
    <source>
        <dbReference type="ARBA" id="ARBA00023065"/>
    </source>
</evidence>
<evidence type="ECO:0000256" key="9">
    <source>
        <dbReference type="ARBA" id="ARBA00023303"/>
    </source>
</evidence>
<comment type="subcellular location">
    <subcellularLocation>
        <location evidence="1">Endomembrane system</location>
    </subcellularLocation>
    <subcellularLocation>
        <location evidence="10">Membrane</location>
        <topology evidence="10">Multi-pass membrane protein</topology>
    </subcellularLocation>
</comment>
<dbReference type="PRINTS" id="PR01307">
    <property type="entry name" value="P2XRECEPTOR"/>
</dbReference>
<keyword evidence="10" id="KW-0675">Receptor</keyword>
<evidence type="ECO:0000313" key="13">
    <source>
        <dbReference type="EMBL" id="NXD77190.1"/>
    </source>
</evidence>
<feature type="non-terminal residue" evidence="13">
    <location>
        <position position="1"/>
    </location>
</feature>
<evidence type="ECO:0000256" key="7">
    <source>
        <dbReference type="ARBA" id="ARBA00023136"/>
    </source>
</evidence>
<dbReference type="GO" id="GO:0004931">
    <property type="term" value="F:extracellularly ATP-gated monoatomic cation channel activity"/>
    <property type="evidence" value="ECO:0007669"/>
    <property type="project" value="InterPro"/>
</dbReference>
<dbReference type="PANTHER" id="PTHR10125">
    <property type="entry name" value="P2X PURINOCEPTOR"/>
    <property type="match status" value="1"/>
</dbReference>
<reference evidence="13" key="1">
    <citation type="submission" date="2019-09" db="EMBL/GenBank/DDBJ databases">
        <title>Bird 10,000 Genomes (B10K) Project - Family phase.</title>
        <authorList>
            <person name="Zhang G."/>
        </authorList>
    </citation>
    <scope>NUCLEOTIDE SEQUENCE</scope>
    <source>
        <strain evidence="13">B10K-DU-024-03</strain>
        <tissue evidence="13">Muscle</tissue>
    </source>
</reference>
<protein>
    <recommendedName>
        <fullName evidence="10">P2X purinoceptor</fullName>
    </recommendedName>
</protein>
<accession>A0A851YXY3</accession>
<dbReference type="AlphaFoldDB" id="A0A851YXY3"/>
<dbReference type="GO" id="GO:0001614">
    <property type="term" value="F:purinergic nucleotide receptor activity"/>
    <property type="evidence" value="ECO:0007669"/>
    <property type="project" value="InterPro"/>
</dbReference>
<organism evidence="13 14">
    <name type="scientific">Halcyon senegalensis</name>
    <dbReference type="NCBI Taxonomy" id="342381"/>
    <lineage>
        <taxon>Eukaryota</taxon>
        <taxon>Metazoa</taxon>
        <taxon>Chordata</taxon>
        <taxon>Craniata</taxon>
        <taxon>Vertebrata</taxon>
        <taxon>Euteleostomi</taxon>
        <taxon>Archelosauria</taxon>
        <taxon>Archosauria</taxon>
        <taxon>Dinosauria</taxon>
        <taxon>Saurischia</taxon>
        <taxon>Theropoda</taxon>
        <taxon>Coelurosauria</taxon>
        <taxon>Aves</taxon>
        <taxon>Neognathae</taxon>
        <taxon>Neoaves</taxon>
        <taxon>Telluraves</taxon>
        <taxon>Coraciimorphae</taxon>
        <taxon>Coraciiformes</taxon>
        <taxon>Alcedinidae</taxon>
        <taxon>Halcyon</taxon>
    </lineage>
</organism>
<comment type="caution">
    <text evidence="10">Lacks conserved residue(s) required for the propagation of feature annotation.</text>
</comment>
<dbReference type="EMBL" id="WBNJ01000030">
    <property type="protein sequence ID" value="NXD77190.1"/>
    <property type="molecule type" value="Genomic_DNA"/>
</dbReference>
<dbReference type="GO" id="GO:0005886">
    <property type="term" value="C:plasma membrane"/>
    <property type="evidence" value="ECO:0007669"/>
    <property type="project" value="InterPro"/>
</dbReference>
<evidence type="ECO:0000256" key="5">
    <source>
        <dbReference type="ARBA" id="ARBA00022989"/>
    </source>
</evidence>
<dbReference type="InterPro" id="IPR001429">
    <property type="entry name" value="P2X_purnocptor"/>
</dbReference>
<proteinExistence type="inferred from homology"/>
<dbReference type="GO" id="GO:0005524">
    <property type="term" value="F:ATP binding"/>
    <property type="evidence" value="ECO:0007669"/>
    <property type="project" value="InterPro"/>
</dbReference>
<dbReference type="OrthoDB" id="494673at2759"/>
<evidence type="ECO:0000256" key="11">
    <source>
        <dbReference type="SAM" id="MobiDB-lite"/>
    </source>
</evidence>
<dbReference type="InterPro" id="IPR027309">
    <property type="entry name" value="P2X_extracellular_dom_sf"/>
</dbReference>
<comment type="caution">
    <text evidence="13">The sequence shown here is derived from an EMBL/GenBank/DDBJ whole genome shotgun (WGS) entry which is preliminary data.</text>
</comment>
<feature type="non-terminal residue" evidence="13">
    <location>
        <position position="445"/>
    </location>
</feature>
<dbReference type="GO" id="GO:0098794">
    <property type="term" value="C:postsynapse"/>
    <property type="evidence" value="ECO:0007669"/>
    <property type="project" value="GOC"/>
</dbReference>
<comment type="similarity">
    <text evidence="2 10">Belongs to the P2X receptor family.</text>
</comment>
<dbReference type="PANTHER" id="PTHR10125:SF13">
    <property type="entry name" value="P2X PURINOCEPTOR 7"/>
    <property type="match status" value="1"/>
</dbReference>
<keyword evidence="7 10" id="KW-0472">Membrane</keyword>
<dbReference type="InterPro" id="IPR003050">
    <property type="entry name" value="P2X7_purinoceptor"/>
</dbReference>
<feature type="region of interest" description="Disordered" evidence="11">
    <location>
        <begin position="287"/>
        <end position="320"/>
    </location>
</feature>
<evidence type="ECO:0000259" key="12">
    <source>
        <dbReference type="Pfam" id="PF20478"/>
    </source>
</evidence>
<name>A0A851YXY3_9AVES</name>
<feature type="domain" description="P2X purinoreceptor 7 intracellular" evidence="12">
    <location>
        <begin position="242"/>
        <end position="443"/>
    </location>
</feature>
<dbReference type="InterPro" id="IPR059116">
    <property type="entry name" value="P2X_receptor"/>
</dbReference>
<keyword evidence="3 10" id="KW-0813">Transport</keyword>
<evidence type="ECO:0000256" key="3">
    <source>
        <dbReference type="ARBA" id="ARBA00022448"/>
    </source>
</evidence>
<evidence type="ECO:0000313" key="14">
    <source>
        <dbReference type="Proteomes" id="UP000648918"/>
    </source>
</evidence>
<dbReference type="GO" id="GO:0033198">
    <property type="term" value="P:response to ATP"/>
    <property type="evidence" value="ECO:0007669"/>
    <property type="project" value="InterPro"/>
</dbReference>
<feature type="compositionally biased region" description="Basic and acidic residues" evidence="11">
    <location>
        <begin position="287"/>
        <end position="301"/>
    </location>
</feature>
<keyword evidence="5 10" id="KW-1133">Transmembrane helix</keyword>
<dbReference type="Gene3D" id="2.60.490.10">
    <property type="entry name" value="atp-gated p2x4 ion channel domain"/>
    <property type="match status" value="1"/>
</dbReference>
<evidence type="ECO:0000256" key="10">
    <source>
        <dbReference type="RuleBase" id="RU000681"/>
    </source>
</evidence>
<keyword evidence="14" id="KW-1185">Reference proteome</keyword>
<evidence type="ECO:0000256" key="8">
    <source>
        <dbReference type="ARBA" id="ARBA00023286"/>
    </source>
</evidence>
<dbReference type="PRINTS" id="PR01314">
    <property type="entry name" value="P2X7RECEPTOR"/>
</dbReference>
<gene>
    <name evidence="13" type="primary">P2rx7</name>
    <name evidence="13" type="ORF">HALSEN_R01593</name>
</gene>
<dbReference type="InterPro" id="IPR046815">
    <property type="entry name" value="P2RX7_C"/>
</dbReference>
<keyword evidence="4 10" id="KW-0812">Transmembrane</keyword>
<evidence type="ECO:0000256" key="2">
    <source>
        <dbReference type="ARBA" id="ARBA00009848"/>
    </source>
</evidence>
<evidence type="ECO:0000256" key="4">
    <source>
        <dbReference type="ARBA" id="ARBA00022692"/>
    </source>
</evidence>
<keyword evidence="8" id="KW-1071">Ligand-gated ion channel</keyword>
<feature type="transmembrane region" description="Helical" evidence="10">
    <location>
        <begin position="191"/>
        <end position="211"/>
    </location>
</feature>
<sequence>STGVQTGRCVDYNATFKTCEVKAWCPVEPMERPPEPAVLRSSENFTVLIKNNVHFPKFDCTVLNIPKVLNTSCTYNKETSPLCPIFRLGDIVQEAKENFSEMAVKGGIIAIEINWDCNLDSLFYNCNPQYSFRRLDHRKINPGFYIRHARYSRLLQGEEQRTLFKVYGIRFDVLVFGTGRRFNVIELIRNIGSMISYFGLVAIFIEIAIFLGSCCSGGKSPFYKIYNRKKYDTLLDPAQVIYVSYVDEPHITLIKMPLKESLQHTEGRIVEKHPMKFWDAGSCCHSESNKNHDNEESEPRRSSKSKRSRDNEEHELSQPLRQEASSPDCQEWCCCGNCWPTPKYHEQLCCRKQRGECLTTSCWFQQLLLSRPTLERALLYTNPFLDLEGDNINTQLRCLAYKRYIHWRFGSLDLEDRAVIPNCCRWKIRDAYPRRINNYTGFKME</sequence>